<reference evidence="7 8" key="1">
    <citation type="submission" date="2015-09" db="EMBL/GenBank/DDBJ databases">
        <authorList>
            <consortium name="Swine Surveillance"/>
        </authorList>
    </citation>
    <scope>NUCLEOTIDE SEQUENCE [LARGE SCALE GENOMIC DNA]</scope>
    <source>
        <strain evidence="7 8">CECT 7688</strain>
    </source>
</reference>
<dbReference type="InterPro" id="IPR006139">
    <property type="entry name" value="D-isomer_2_OHA_DH_cat_dom"/>
</dbReference>
<dbReference type="InterPro" id="IPR029753">
    <property type="entry name" value="D-isomer_DH_CS"/>
</dbReference>
<dbReference type="PROSITE" id="PS00670">
    <property type="entry name" value="D_2_HYDROXYACID_DH_2"/>
    <property type="match status" value="1"/>
</dbReference>
<dbReference type="PANTHER" id="PTHR42789">
    <property type="entry name" value="D-ISOMER SPECIFIC 2-HYDROXYACID DEHYDROGENASE FAMILY PROTEIN (AFU_ORTHOLOGUE AFUA_6G10090)"/>
    <property type="match status" value="1"/>
</dbReference>
<evidence type="ECO:0000313" key="7">
    <source>
        <dbReference type="EMBL" id="CUH52599.1"/>
    </source>
</evidence>
<gene>
    <name evidence="7" type="primary">slcC</name>
    <name evidence="7" type="ORF">SHM7688_02046</name>
</gene>
<dbReference type="GO" id="GO:0004617">
    <property type="term" value="F:phosphoglycerate dehydrogenase activity"/>
    <property type="evidence" value="ECO:0007669"/>
    <property type="project" value="UniProtKB-ARBA"/>
</dbReference>
<evidence type="ECO:0000256" key="3">
    <source>
        <dbReference type="ARBA" id="ARBA00023027"/>
    </source>
</evidence>
<evidence type="ECO:0000259" key="5">
    <source>
        <dbReference type="Pfam" id="PF00389"/>
    </source>
</evidence>
<dbReference type="Pfam" id="PF00389">
    <property type="entry name" value="2-Hacid_dh"/>
    <property type="match status" value="1"/>
</dbReference>
<evidence type="ECO:0000313" key="8">
    <source>
        <dbReference type="Proteomes" id="UP000054823"/>
    </source>
</evidence>
<dbReference type="InterPro" id="IPR006140">
    <property type="entry name" value="D-isomer_DH_NAD-bd"/>
</dbReference>
<dbReference type="InterPro" id="IPR050857">
    <property type="entry name" value="D-2-hydroxyacid_DH"/>
</dbReference>
<dbReference type="SUPFAM" id="SSF51735">
    <property type="entry name" value="NAD(P)-binding Rossmann-fold domains"/>
    <property type="match status" value="1"/>
</dbReference>
<dbReference type="STRING" id="321267.SHM7688_02046"/>
<keyword evidence="2 4" id="KW-0560">Oxidoreductase</keyword>
<dbReference type="CDD" id="cd12173">
    <property type="entry name" value="PGDH_4"/>
    <property type="match status" value="1"/>
</dbReference>
<comment type="similarity">
    <text evidence="1 4">Belongs to the D-isomer specific 2-hydroxyacid dehydrogenase family.</text>
</comment>
<dbReference type="GO" id="GO:0051287">
    <property type="term" value="F:NAD binding"/>
    <property type="evidence" value="ECO:0007669"/>
    <property type="project" value="InterPro"/>
</dbReference>
<dbReference type="RefSeq" id="WP_058239811.1">
    <property type="nucleotide sequence ID" value="NZ_CYPW01000018.1"/>
</dbReference>
<keyword evidence="3" id="KW-0520">NAD</keyword>
<dbReference type="GO" id="GO:0047545">
    <property type="term" value="F:(S)-2-hydroxyglutarate dehydrogenase activity"/>
    <property type="evidence" value="ECO:0007669"/>
    <property type="project" value="UniProtKB-ARBA"/>
</dbReference>
<dbReference type="PANTHER" id="PTHR42789:SF1">
    <property type="entry name" value="D-ISOMER SPECIFIC 2-HYDROXYACID DEHYDROGENASE FAMILY PROTEIN (AFU_ORTHOLOGUE AFUA_6G10090)"/>
    <property type="match status" value="1"/>
</dbReference>
<evidence type="ECO:0000256" key="2">
    <source>
        <dbReference type="ARBA" id="ARBA00023002"/>
    </source>
</evidence>
<proteinExistence type="inferred from homology"/>
<dbReference type="FunFam" id="3.40.50.720:FF:000041">
    <property type="entry name" value="D-3-phosphoglycerate dehydrogenase"/>
    <property type="match status" value="1"/>
</dbReference>
<dbReference type="Gene3D" id="3.40.50.720">
    <property type="entry name" value="NAD(P)-binding Rossmann-like Domain"/>
    <property type="match status" value="2"/>
</dbReference>
<dbReference type="OrthoDB" id="9793626at2"/>
<name>A0A0P1EQ73_9RHOB</name>
<evidence type="ECO:0000256" key="4">
    <source>
        <dbReference type="RuleBase" id="RU003719"/>
    </source>
</evidence>
<feature type="domain" description="D-isomer specific 2-hydroxyacid dehydrogenase NAD-binding" evidence="6">
    <location>
        <begin position="107"/>
        <end position="282"/>
    </location>
</feature>
<dbReference type="EC" id="1.1.1.310" evidence="7"/>
<dbReference type="InterPro" id="IPR036291">
    <property type="entry name" value="NAD(P)-bd_dom_sf"/>
</dbReference>
<keyword evidence="8" id="KW-1185">Reference proteome</keyword>
<sequence>MILITEFMDDMAVGRLKAAHATTYAPQLADVQEDIPAQMAGVQALIVRNRTQVTAALLDASPDLKCVGRLGVGLDNIDLAACKARGVEVMPALGANTLSVAEYVVTNALVLLRDAYDAKLAMLAGDWPRAQCSGREAGGRVLGLLGFGANAQETGLLARAMGMTLIAYDPFLPADHPAWQSAERGEIADVLAKADVVSLHVPLTDQTRHMMNAGAFAQMKPGAVVINAARGGVLDEVALVAALKAGQIGGAALDVFETEPLTKEAAEKFKGVGNLILTPHIAGVTQDSNVRVSEMIADLVLKRLG</sequence>
<evidence type="ECO:0000256" key="1">
    <source>
        <dbReference type="ARBA" id="ARBA00005854"/>
    </source>
</evidence>
<accession>A0A0P1EQ73</accession>
<evidence type="ECO:0000259" key="6">
    <source>
        <dbReference type="Pfam" id="PF02826"/>
    </source>
</evidence>
<organism evidence="7 8">
    <name type="scientific">Shimia marina</name>
    <dbReference type="NCBI Taxonomy" id="321267"/>
    <lineage>
        <taxon>Bacteria</taxon>
        <taxon>Pseudomonadati</taxon>
        <taxon>Pseudomonadota</taxon>
        <taxon>Alphaproteobacteria</taxon>
        <taxon>Rhodobacterales</taxon>
        <taxon>Roseobacteraceae</taxon>
    </lineage>
</organism>
<dbReference type="Pfam" id="PF02826">
    <property type="entry name" value="2-Hacid_dh_C"/>
    <property type="match status" value="1"/>
</dbReference>
<dbReference type="GO" id="GO:0102155">
    <property type="term" value="F:S-sulfolactate dehydrogenase activity"/>
    <property type="evidence" value="ECO:0007669"/>
    <property type="project" value="UniProtKB-EC"/>
</dbReference>
<dbReference type="AlphaFoldDB" id="A0A0P1EQ73"/>
<feature type="domain" description="D-isomer specific 2-hydroxyacid dehydrogenase catalytic" evidence="5">
    <location>
        <begin position="2"/>
        <end position="298"/>
    </location>
</feature>
<dbReference type="Proteomes" id="UP000054823">
    <property type="component" value="Unassembled WGS sequence"/>
</dbReference>
<dbReference type="PROSITE" id="PS00671">
    <property type="entry name" value="D_2_HYDROXYACID_DH_3"/>
    <property type="match status" value="1"/>
</dbReference>
<dbReference type="GO" id="GO:0006564">
    <property type="term" value="P:L-serine biosynthetic process"/>
    <property type="evidence" value="ECO:0007669"/>
    <property type="project" value="UniProtKB-ARBA"/>
</dbReference>
<dbReference type="EMBL" id="CYPW01000018">
    <property type="protein sequence ID" value="CUH52599.1"/>
    <property type="molecule type" value="Genomic_DNA"/>
</dbReference>
<dbReference type="SUPFAM" id="SSF52283">
    <property type="entry name" value="Formate/glycerate dehydrogenase catalytic domain-like"/>
    <property type="match status" value="1"/>
</dbReference>
<protein>
    <submittedName>
        <fullName evidence="7">(S)-sulfolactate dehydrogenase</fullName>
        <ecNumber evidence="7">1.1.1.310</ecNumber>
    </submittedName>
</protein>